<dbReference type="PRINTS" id="PR00039">
    <property type="entry name" value="HTHLYSR"/>
</dbReference>
<dbReference type="PROSITE" id="PS50931">
    <property type="entry name" value="HTH_LYSR"/>
    <property type="match status" value="1"/>
</dbReference>
<dbReference type="Proteomes" id="UP000216225">
    <property type="component" value="Unassembled WGS sequence"/>
</dbReference>
<protein>
    <submittedName>
        <fullName evidence="7">LysR family transcriptional regulator</fullName>
    </submittedName>
</protein>
<dbReference type="Gene3D" id="1.10.10.10">
    <property type="entry name" value="Winged helix-like DNA-binding domain superfamily/Winged helix DNA-binding domain"/>
    <property type="match status" value="1"/>
</dbReference>
<evidence type="ECO:0000313" key="6">
    <source>
        <dbReference type="EMBL" id="QKD45423.1"/>
    </source>
</evidence>
<dbReference type="GO" id="GO:0000976">
    <property type="term" value="F:transcription cis-regulatory region binding"/>
    <property type="evidence" value="ECO:0007669"/>
    <property type="project" value="TreeGrafter"/>
</dbReference>
<dbReference type="RefSeq" id="WP_013520438.1">
    <property type="nucleotide sequence ID" value="NZ_AP024172.1"/>
</dbReference>
<keyword evidence="4" id="KW-0804">Transcription</keyword>
<dbReference type="SUPFAM" id="SSF53850">
    <property type="entry name" value="Periplasmic binding protein-like II"/>
    <property type="match status" value="1"/>
</dbReference>
<dbReference type="EMBL" id="CP051298">
    <property type="protein sequence ID" value="QKD45423.1"/>
    <property type="molecule type" value="Genomic_DNA"/>
</dbReference>
<evidence type="ECO:0000256" key="3">
    <source>
        <dbReference type="ARBA" id="ARBA00023125"/>
    </source>
</evidence>
<dbReference type="InterPro" id="IPR000847">
    <property type="entry name" value="LysR_HTH_N"/>
</dbReference>
<evidence type="ECO:0000256" key="2">
    <source>
        <dbReference type="ARBA" id="ARBA00023015"/>
    </source>
</evidence>
<accession>A0A420KBW0</accession>
<dbReference type="InterPro" id="IPR005119">
    <property type="entry name" value="LysR_subst-bd"/>
</dbReference>
<evidence type="ECO:0000259" key="5">
    <source>
        <dbReference type="PROSITE" id="PS50931"/>
    </source>
</evidence>
<dbReference type="EMBL" id="NKDB02000002">
    <property type="protein sequence ID" value="RKJ96696.1"/>
    <property type="molecule type" value="Genomic_DNA"/>
</dbReference>
<reference evidence="6 9" key="2">
    <citation type="submission" date="2020-05" db="EMBL/GenBank/DDBJ databases">
        <title>Complete genome sequence of Alicycliphilus denitrificans DP3.</title>
        <authorList>
            <person name="Chen X."/>
        </authorList>
    </citation>
    <scope>NUCLEOTIDE SEQUENCE [LARGE SCALE GENOMIC DNA]</scope>
    <source>
        <strain evidence="6 9">DP3</strain>
    </source>
</reference>
<reference evidence="7 8" key="1">
    <citation type="submission" date="2018-09" db="EMBL/GenBank/DDBJ databases">
        <title>Genome comparison of Alicycliphilus sp. BQ1, a polyurethanolytic bacterium, with its closest phylogenetic relatives Alicycliphilus denitrificans BC and K601, unable to attack polyurethane.</title>
        <authorList>
            <person name="Loza-Tavera H."/>
            <person name="Lozano L."/>
            <person name="Cevallos M."/>
            <person name="Maya-Lucas O."/>
            <person name="Garcia-Mena J."/>
            <person name="Hernandez J."/>
        </authorList>
    </citation>
    <scope>NUCLEOTIDE SEQUENCE [LARGE SCALE GENOMIC DNA]</scope>
    <source>
        <strain evidence="7 8">BQ1</strain>
    </source>
</reference>
<dbReference type="InterPro" id="IPR036390">
    <property type="entry name" value="WH_DNA-bd_sf"/>
</dbReference>
<keyword evidence="3" id="KW-0238">DNA-binding</keyword>
<dbReference type="PANTHER" id="PTHR30126:SF97">
    <property type="entry name" value="HTH-TYPE TRANSCRIPTIONAL REGULATOR ABGR"/>
    <property type="match status" value="1"/>
</dbReference>
<dbReference type="PANTHER" id="PTHR30126">
    <property type="entry name" value="HTH-TYPE TRANSCRIPTIONAL REGULATOR"/>
    <property type="match status" value="1"/>
</dbReference>
<sequence length="324" mass="34665">MRESEHFPEGRVLFSRLARQVRLRQLQLLLALQQCGSIGKAAAHLDMSQSAATQALAELERVLGMRLFERHARGIRPTQAGQALADAARGVMSELEDVSETLAALRLGASAALRLGAIPAAAHSILAPLLARFYALRPQVHVDVQEGEGARLLPLLIGGGLDAVFCRRPALLPESLVFAPLLPDEAVFIAARGHPLAGARQVPLERLADARWVLPTSNIAVRDIFERVVLARLPQAQWFPVSTVSLPVLEGLLSQPGAVAVMPRSIVPRLGHAGPRAGVCILDMVLPEHEALALAPLGAVYRGEATPALLLEMLALWRATQGAA</sequence>
<dbReference type="FunFam" id="1.10.10.10:FF:000001">
    <property type="entry name" value="LysR family transcriptional regulator"/>
    <property type="match status" value="1"/>
</dbReference>
<evidence type="ECO:0000313" key="8">
    <source>
        <dbReference type="Proteomes" id="UP000216225"/>
    </source>
</evidence>
<comment type="similarity">
    <text evidence="1">Belongs to the LysR transcriptional regulatory family.</text>
</comment>
<dbReference type="AlphaFoldDB" id="A0A420KBW0"/>
<name>A0A420KBW0_9BURK</name>
<dbReference type="GO" id="GO:0003700">
    <property type="term" value="F:DNA-binding transcription factor activity"/>
    <property type="evidence" value="ECO:0007669"/>
    <property type="project" value="InterPro"/>
</dbReference>
<evidence type="ECO:0000256" key="4">
    <source>
        <dbReference type="ARBA" id="ARBA00023163"/>
    </source>
</evidence>
<evidence type="ECO:0000256" key="1">
    <source>
        <dbReference type="ARBA" id="ARBA00009437"/>
    </source>
</evidence>
<dbReference type="Gene3D" id="3.40.190.290">
    <property type="match status" value="1"/>
</dbReference>
<dbReference type="Pfam" id="PF03466">
    <property type="entry name" value="LysR_substrate"/>
    <property type="match status" value="1"/>
</dbReference>
<dbReference type="InterPro" id="IPR036388">
    <property type="entry name" value="WH-like_DNA-bd_sf"/>
</dbReference>
<gene>
    <name evidence="7" type="ORF">CE154_011805</name>
    <name evidence="6" type="ORF">HF896_18185</name>
</gene>
<dbReference type="Pfam" id="PF00126">
    <property type="entry name" value="HTH_1"/>
    <property type="match status" value="1"/>
</dbReference>
<organism evidence="7 8">
    <name type="scientific">Alicycliphilus denitrificans</name>
    <dbReference type="NCBI Taxonomy" id="179636"/>
    <lineage>
        <taxon>Bacteria</taxon>
        <taxon>Pseudomonadati</taxon>
        <taxon>Pseudomonadota</taxon>
        <taxon>Betaproteobacteria</taxon>
        <taxon>Burkholderiales</taxon>
        <taxon>Comamonadaceae</taxon>
        <taxon>Alicycliphilus</taxon>
    </lineage>
</organism>
<dbReference type="SUPFAM" id="SSF46785">
    <property type="entry name" value="Winged helix' DNA-binding domain"/>
    <property type="match status" value="1"/>
</dbReference>
<evidence type="ECO:0000313" key="7">
    <source>
        <dbReference type="EMBL" id="RKJ96696.1"/>
    </source>
</evidence>
<evidence type="ECO:0000313" key="9">
    <source>
        <dbReference type="Proteomes" id="UP000500755"/>
    </source>
</evidence>
<feature type="domain" description="HTH lysR-type" evidence="5">
    <location>
        <begin position="21"/>
        <end position="78"/>
    </location>
</feature>
<proteinExistence type="inferred from homology"/>
<keyword evidence="2" id="KW-0805">Transcription regulation</keyword>
<dbReference type="Proteomes" id="UP000500755">
    <property type="component" value="Chromosome"/>
</dbReference>